<dbReference type="AlphaFoldDB" id="A0AAD7FDC2"/>
<reference evidence="1" key="1">
    <citation type="submission" date="2023-03" db="EMBL/GenBank/DDBJ databases">
        <title>Massive genome expansion in bonnet fungi (Mycena s.s.) driven by repeated elements and novel gene families across ecological guilds.</title>
        <authorList>
            <consortium name="Lawrence Berkeley National Laboratory"/>
            <person name="Harder C.B."/>
            <person name="Miyauchi S."/>
            <person name="Viragh M."/>
            <person name="Kuo A."/>
            <person name="Thoen E."/>
            <person name="Andreopoulos B."/>
            <person name="Lu D."/>
            <person name="Skrede I."/>
            <person name="Drula E."/>
            <person name="Henrissat B."/>
            <person name="Morin E."/>
            <person name="Kohler A."/>
            <person name="Barry K."/>
            <person name="LaButti K."/>
            <person name="Morin E."/>
            <person name="Salamov A."/>
            <person name="Lipzen A."/>
            <person name="Mereny Z."/>
            <person name="Hegedus B."/>
            <person name="Baldrian P."/>
            <person name="Stursova M."/>
            <person name="Weitz H."/>
            <person name="Taylor A."/>
            <person name="Grigoriev I.V."/>
            <person name="Nagy L.G."/>
            <person name="Martin F."/>
            <person name="Kauserud H."/>
        </authorList>
    </citation>
    <scope>NUCLEOTIDE SEQUENCE</scope>
    <source>
        <strain evidence="1">9284</strain>
    </source>
</reference>
<keyword evidence="2" id="KW-1185">Reference proteome</keyword>
<evidence type="ECO:0000313" key="2">
    <source>
        <dbReference type="Proteomes" id="UP001221142"/>
    </source>
</evidence>
<accession>A0AAD7FDC2</accession>
<name>A0AAD7FDC2_9AGAR</name>
<evidence type="ECO:0000313" key="1">
    <source>
        <dbReference type="EMBL" id="KAJ7612239.1"/>
    </source>
</evidence>
<protein>
    <recommendedName>
        <fullName evidence="3">F-box domain-containing protein</fullName>
    </recommendedName>
</protein>
<dbReference type="EMBL" id="JARKIF010000031">
    <property type="protein sequence ID" value="KAJ7612239.1"/>
    <property type="molecule type" value="Genomic_DNA"/>
</dbReference>
<proteinExistence type="predicted"/>
<gene>
    <name evidence="1" type="ORF">FB45DRAFT_940138</name>
</gene>
<comment type="caution">
    <text evidence="1">The sequence shown here is derived from an EMBL/GenBank/DDBJ whole genome shotgun (WGS) entry which is preliminary data.</text>
</comment>
<sequence length="399" mass="44687">MVRTRRAHQLHMQITRWLPNEVLIRIIRDAEMADQATLCRVSKLFHALSLPILYRTVVLRLDDGGLSAFCSSLVENPERADAIRSFTIKKAKDSSSGSAIRFSTMNKAYHPDASFSPDYRTLGAAMKLMTNLERLLVLFDDGCSSIPHPRAVAQKQPTPLSVERRRLNSSMDAMAPILAELTCPRLTACVLMLSKTYGGDDWLEQFLMTHGSKLTAISLALWVELSPPVPSVSQLRFFHGDADLLPRLGGSNLEGARLLYTKASEQKFNDISLFLKSSSSPTHPLVVSNEYLYLSNYPQQLDHSLKGLSIHVPHIVSLELRPNEFTAIEISRVLQYLPRFIQLQYVALHLPQICREDEDDDDDDDGDELELSTETLDAWAIACPTLKACSLCSFLEKSA</sequence>
<organism evidence="1 2">
    <name type="scientific">Roridomyces roridus</name>
    <dbReference type="NCBI Taxonomy" id="1738132"/>
    <lineage>
        <taxon>Eukaryota</taxon>
        <taxon>Fungi</taxon>
        <taxon>Dikarya</taxon>
        <taxon>Basidiomycota</taxon>
        <taxon>Agaricomycotina</taxon>
        <taxon>Agaricomycetes</taxon>
        <taxon>Agaricomycetidae</taxon>
        <taxon>Agaricales</taxon>
        <taxon>Marasmiineae</taxon>
        <taxon>Mycenaceae</taxon>
        <taxon>Roridomyces</taxon>
    </lineage>
</organism>
<dbReference type="Proteomes" id="UP001221142">
    <property type="component" value="Unassembled WGS sequence"/>
</dbReference>
<evidence type="ECO:0008006" key="3">
    <source>
        <dbReference type="Google" id="ProtNLM"/>
    </source>
</evidence>